<name>A0A3D8T7K1_9HELO</name>
<feature type="compositionally biased region" description="Low complexity" evidence="1">
    <location>
        <begin position="1"/>
        <end position="12"/>
    </location>
</feature>
<proteinExistence type="predicted"/>
<sequence>MPLFRSSAAISRIARRSVTAGTRQPIAARFISTSPGRYATQGYGDGKGDPRAENPQDQGSSNNTKHNLEHPGPEPVSAGQGSGAGPTKGGSSSKSPEDASAQSGGARSKEAEETGSSPTGGSVGGSGGKNHESSEGSPLHKNNDPKPSAGSAAKEAEVKEHNEDFEQRHDRAAPAAEDKVDKKFWSGTFAVGAGDR</sequence>
<gene>
    <name evidence="2" type="ORF">BP5796_00268</name>
</gene>
<dbReference type="Proteomes" id="UP000256328">
    <property type="component" value="Unassembled WGS sequence"/>
</dbReference>
<protein>
    <submittedName>
        <fullName evidence="2">Uncharacterized protein</fullName>
    </submittedName>
</protein>
<dbReference type="EMBL" id="PDLN01000001">
    <property type="protein sequence ID" value="RDW94505.1"/>
    <property type="molecule type" value="Genomic_DNA"/>
</dbReference>
<keyword evidence="3" id="KW-1185">Reference proteome</keyword>
<evidence type="ECO:0000313" key="3">
    <source>
        <dbReference type="Proteomes" id="UP000256328"/>
    </source>
</evidence>
<accession>A0A3D8T7K1</accession>
<dbReference type="OrthoDB" id="5334244at2759"/>
<feature type="compositionally biased region" description="Basic and acidic residues" evidence="1">
    <location>
        <begin position="154"/>
        <end position="181"/>
    </location>
</feature>
<evidence type="ECO:0000313" key="2">
    <source>
        <dbReference type="EMBL" id="RDW94505.1"/>
    </source>
</evidence>
<feature type="compositionally biased region" description="Polar residues" evidence="1">
    <location>
        <begin position="55"/>
        <end position="65"/>
    </location>
</feature>
<organism evidence="2 3">
    <name type="scientific">Coleophoma crateriformis</name>
    <dbReference type="NCBI Taxonomy" id="565419"/>
    <lineage>
        <taxon>Eukaryota</taxon>
        <taxon>Fungi</taxon>
        <taxon>Dikarya</taxon>
        <taxon>Ascomycota</taxon>
        <taxon>Pezizomycotina</taxon>
        <taxon>Leotiomycetes</taxon>
        <taxon>Helotiales</taxon>
        <taxon>Dermateaceae</taxon>
        <taxon>Coleophoma</taxon>
    </lineage>
</organism>
<comment type="caution">
    <text evidence="2">The sequence shown here is derived from an EMBL/GenBank/DDBJ whole genome shotgun (WGS) entry which is preliminary data.</text>
</comment>
<reference evidence="2 3" key="1">
    <citation type="journal article" date="2018" name="IMA Fungus">
        <title>IMA Genome-F 9: Draft genome sequence of Annulohypoxylon stygium, Aspergillus mulundensis, Berkeleyomyces basicola (syn. Thielaviopsis basicola), Ceratocystis smalleyi, two Cercospora beticola strains, Coleophoma cylindrospora, Fusarium fracticaudum, Phialophora cf. hyalina, and Morchella septimelata.</title>
        <authorList>
            <person name="Wingfield B.D."/>
            <person name="Bills G.F."/>
            <person name="Dong Y."/>
            <person name="Huang W."/>
            <person name="Nel W.J."/>
            <person name="Swalarsk-Parry B.S."/>
            <person name="Vaghefi N."/>
            <person name="Wilken P.M."/>
            <person name="An Z."/>
            <person name="de Beer Z.W."/>
            <person name="De Vos L."/>
            <person name="Chen L."/>
            <person name="Duong T.A."/>
            <person name="Gao Y."/>
            <person name="Hammerbacher A."/>
            <person name="Kikkert J.R."/>
            <person name="Li Y."/>
            <person name="Li H."/>
            <person name="Li K."/>
            <person name="Li Q."/>
            <person name="Liu X."/>
            <person name="Ma X."/>
            <person name="Naidoo K."/>
            <person name="Pethybridge S.J."/>
            <person name="Sun J."/>
            <person name="Steenkamp E.T."/>
            <person name="van der Nest M.A."/>
            <person name="van Wyk S."/>
            <person name="Wingfield M.J."/>
            <person name="Xiong C."/>
            <person name="Yue Q."/>
            <person name="Zhang X."/>
        </authorList>
    </citation>
    <scope>NUCLEOTIDE SEQUENCE [LARGE SCALE GENOMIC DNA]</scope>
    <source>
        <strain evidence="2 3">BP5796</strain>
    </source>
</reference>
<feature type="region of interest" description="Disordered" evidence="1">
    <location>
        <begin position="1"/>
        <end position="181"/>
    </location>
</feature>
<evidence type="ECO:0000256" key="1">
    <source>
        <dbReference type="SAM" id="MobiDB-lite"/>
    </source>
</evidence>
<dbReference type="AlphaFoldDB" id="A0A3D8T7K1"/>